<evidence type="ECO:0000256" key="9">
    <source>
        <dbReference type="ARBA" id="ARBA00023229"/>
    </source>
</evidence>
<sequence length="629" mass="69305">MYGTLDKYEDKSQIRKMTIPELNNLASDIREFLVDKVSKTGGHLASNLGVVELTISLYNVFDFDKDKLVWDVGHQAYVHKILTGRKDRFDTLKKYGGLSGFPKAEESKYDMFETGHSSTSISAAVGMARARDLAGKDHEVVAVIGDGALTGGMALEALNDVGYRKSKIIVILNDNEMSIGKNVGGISTFLSKVRVTPKYNKFKQEFDSTLRKIPSIGNGMAESIEKLKDGIKQVIVPSMLFEDMGLKYLGPIDGHNIKELSKVMDMAKKINEPVIIHVVTKKGKGYEYAEKNPGKFHGIGPFHCENGELCASPKKTYSGAFSNAIVEIAKEDKSVVAITAAMRDGTGLGDFAKEFSNRFFDVGIAEQHAVTLAAGMAKEGLRPVFAVYSTFLQRAYDQVVHDVCMQNLPVVFAIDRAGLVGEDGETHQGVFDLSFLSHIPNMCIMAPKCIEELGNIFRWALKQDFPIAIRYPRGGDNPNAIISPSENFVKGKWEVLYKADESRITNTSNKIALVATGKMVQQAVLVKEKLINKDVALTVINATFVKPIDKELIRKLVKENYTIVTLEDNLIHGGFGSLVLEFVASISHNTKVLNLGFDDRFITHGSVDTLYKLNNLDVTGIANSIMKLI</sequence>
<dbReference type="HAMAP" id="MF_00315">
    <property type="entry name" value="DXP_synth"/>
    <property type="match status" value="1"/>
</dbReference>
<gene>
    <name evidence="10 12" type="primary">dxs</name>
    <name evidence="12" type="ORF">bsdE14_38470</name>
</gene>
<organism evidence="12 13">
    <name type="scientific">Clostridium omnivorum</name>
    <dbReference type="NCBI Taxonomy" id="1604902"/>
    <lineage>
        <taxon>Bacteria</taxon>
        <taxon>Bacillati</taxon>
        <taxon>Bacillota</taxon>
        <taxon>Clostridia</taxon>
        <taxon>Eubacteriales</taxon>
        <taxon>Clostridiaceae</taxon>
        <taxon>Clostridium</taxon>
    </lineage>
</organism>
<dbReference type="PROSITE" id="PS00802">
    <property type="entry name" value="TRANSKETOLASE_2"/>
    <property type="match status" value="1"/>
</dbReference>
<comment type="similarity">
    <text evidence="2 10">Belongs to the transketolase family. DXPS subfamily.</text>
</comment>
<name>A0ABQ5NBJ7_9CLOT</name>
<evidence type="ECO:0000256" key="6">
    <source>
        <dbReference type="ARBA" id="ARBA00022842"/>
    </source>
</evidence>
<dbReference type="EMBL" id="BRXR01000001">
    <property type="protein sequence ID" value="GLC32437.1"/>
    <property type="molecule type" value="Genomic_DNA"/>
</dbReference>
<comment type="pathway">
    <text evidence="1 10">Metabolic intermediate biosynthesis; 1-deoxy-D-xylulose 5-phosphate biosynthesis; 1-deoxy-D-xylulose 5-phosphate from D-glyceraldehyde 3-phosphate and pyruvate: step 1/1.</text>
</comment>
<reference evidence="12 13" key="1">
    <citation type="journal article" date="2024" name="Int. J. Syst. Evol. Microbiol.">
        <title>Clostridium omnivorum sp. nov., isolated from anoxic soil under the treatment of reductive soil disinfestation.</title>
        <authorList>
            <person name="Ueki A."/>
            <person name="Tonouchi A."/>
            <person name="Kaku N."/>
            <person name="Honma S."/>
            <person name="Ueki K."/>
        </authorList>
    </citation>
    <scope>NUCLEOTIDE SEQUENCE [LARGE SCALE GENOMIC DNA]</scope>
    <source>
        <strain evidence="12 13">E14</strain>
    </source>
</reference>
<dbReference type="Gene3D" id="3.40.50.920">
    <property type="match status" value="1"/>
</dbReference>
<comment type="cofactor">
    <cofactor evidence="10">
        <name>Mg(2+)</name>
        <dbReference type="ChEBI" id="CHEBI:18420"/>
    </cofactor>
    <text evidence="10">Binds 1 Mg(2+) ion per subunit.</text>
</comment>
<evidence type="ECO:0000256" key="8">
    <source>
        <dbReference type="ARBA" id="ARBA00023052"/>
    </source>
</evidence>
<dbReference type="InterPro" id="IPR033248">
    <property type="entry name" value="Transketolase_C"/>
</dbReference>
<evidence type="ECO:0000256" key="5">
    <source>
        <dbReference type="ARBA" id="ARBA00022723"/>
    </source>
</evidence>
<dbReference type="InterPro" id="IPR009014">
    <property type="entry name" value="Transketo_C/PFOR_II"/>
</dbReference>
<comment type="function">
    <text evidence="10">Catalyzes the acyloin condensation reaction between C atoms 2 and 3 of pyruvate and glyceraldehyde 3-phosphate to yield 1-deoxy-D-xylulose-5-phosphate (DXP).</text>
</comment>
<evidence type="ECO:0000256" key="7">
    <source>
        <dbReference type="ARBA" id="ARBA00022977"/>
    </source>
</evidence>
<comment type="catalytic activity">
    <reaction evidence="10">
        <text>D-glyceraldehyde 3-phosphate + pyruvate + H(+) = 1-deoxy-D-xylulose 5-phosphate + CO2</text>
        <dbReference type="Rhea" id="RHEA:12605"/>
        <dbReference type="ChEBI" id="CHEBI:15361"/>
        <dbReference type="ChEBI" id="CHEBI:15378"/>
        <dbReference type="ChEBI" id="CHEBI:16526"/>
        <dbReference type="ChEBI" id="CHEBI:57792"/>
        <dbReference type="ChEBI" id="CHEBI:59776"/>
        <dbReference type="EC" id="2.2.1.7"/>
    </reaction>
</comment>
<evidence type="ECO:0000256" key="10">
    <source>
        <dbReference type="HAMAP-Rule" id="MF_00315"/>
    </source>
</evidence>
<proteinExistence type="inferred from homology"/>
<dbReference type="Pfam" id="PF02780">
    <property type="entry name" value="Transketolase_C"/>
    <property type="match status" value="1"/>
</dbReference>
<feature type="binding site" evidence="10">
    <location>
        <position position="175"/>
    </location>
    <ligand>
        <name>thiamine diphosphate</name>
        <dbReference type="ChEBI" id="CHEBI:58937"/>
    </ligand>
</feature>
<keyword evidence="8 10" id="KW-0786">Thiamine pyrophosphate</keyword>
<feature type="binding site" evidence="10">
    <location>
        <position position="366"/>
    </location>
    <ligand>
        <name>thiamine diphosphate</name>
        <dbReference type="ChEBI" id="CHEBI:58937"/>
    </ligand>
</feature>
<dbReference type="SMART" id="SM00861">
    <property type="entry name" value="Transket_pyr"/>
    <property type="match status" value="1"/>
</dbReference>
<dbReference type="InterPro" id="IPR005477">
    <property type="entry name" value="Dxylulose-5-P_synthase"/>
</dbReference>
<keyword evidence="7 10" id="KW-0784">Thiamine biosynthesis</keyword>
<dbReference type="CDD" id="cd02007">
    <property type="entry name" value="TPP_DXS"/>
    <property type="match status" value="1"/>
</dbReference>
<keyword evidence="9 10" id="KW-0414">Isoprene biosynthesis</keyword>
<dbReference type="InterPro" id="IPR029061">
    <property type="entry name" value="THDP-binding"/>
</dbReference>
<comment type="caution">
    <text evidence="12">The sequence shown here is derived from an EMBL/GenBank/DDBJ whole genome shotgun (WGS) entry which is preliminary data.</text>
</comment>
<feature type="domain" description="Transketolase-like pyrimidine-binding" evidence="11">
    <location>
        <begin position="315"/>
        <end position="478"/>
    </location>
</feature>
<evidence type="ECO:0000256" key="2">
    <source>
        <dbReference type="ARBA" id="ARBA00011081"/>
    </source>
</evidence>
<dbReference type="CDD" id="cd07033">
    <property type="entry name" value="TPP_PYR_DXS_TK_like"/>
    <property type="match status" value="1"/>
</dbReference>
<comment type="cofactor">
    <cofactor evidence="10">
        <name>thiamine diphosphate</name>
        <dbReference type="ChEBI" id="CHEBI:58937"/>
    </cofactor>
    <text evidence="10">Binds 1 thiamine pyrophosphate per subunit.</text>
</comment>
<accession>A0ABQ5NBJ7</accession>
<dbReference type="Pfam" id="PF02779">
    <property type="entry name" value="Transket_pyr"/>
    <property type="match status" value="1"/>
</dbReference>
<dbReference type="EC" id="2.2.1.7" evidence="10"/>
<dbReference type="Proteomes" id="UP001208567">
    <property type="component" value="Unassembled WGS sequence"/>
</dbReference>
<evidence type="ECO:0000256" key="3">
    <source>
        <dbReference type="ARBA" id="ARBA00011738"/>
    </source>
</evidence>
<evidence type="ECO:0000256" key="4">
    <source>
        <dbReference type="ARBA" id="ARBA00022679"/>
    </source>
</evidence>
<evidence type="ECO:0000313" key="13">
    <source>
        <dbReference type="Proteomes" id="UP001208567"/>
    </source>
</evidence>
<feature type="binding site" evidence="10">
    <location>
        <begin position="147"/>
        <end position="148"/>
    </location>
    <ligand>
        <name>thiamine diphosphate</name>
        <dbReference type="ChEBI" id="CHEBI:58937"/>
    </ligand>
</feature>
<dbReference type="SUPFAM" id="SSF52518">
    <property type="entry name" value="Thiamin diphosphate-binding fold (THDP-binding)"/>
    <property type="match status" value="2"/>
</dbReference>
<dbReference type="PROSITE" id="PS00801">
    <property type="entry name" value="TRANSKETOLASE_1"/>
    <property type="match status" value="1"/>
</dbReference>
<dbReference type="Pfam" id="PF13292">
    <property type="entry name" value="DXP_synthase_N"/>
    <property type="match status" value="1"/>
</dbReference>
<feature type="binding site" evidence="10">
    <location>
        <begin position="115"/>
        <end position="117"/>
    </location>
    <ligand>
        <name>thiamine diphosphate</name>
        <dbReference type="ChEBI" id="CHEBI:58937"/>
    </ligand>
</feature>
<dbReference type="Gene3D" id="3.40.50.970">
    <property type="match status" value="2"/>
</dbReference>
<keyword evidence="5 10" id="KW-0479">Metal-binding</keyword>
<dbReference type="RefSeq" id="WP_264851743.1">
    <property type="nucleotide sequence ID" value="NZ_BRXR01000001.1"/>
</dbReference>
<protein>
    <recommendedName>
        <fullName evidence="10">1-deoxy-D-xylulose-5-phosphate synthase</fullName>
        <ecNumber evidence="10">2.2.1.7</ecNumber>
    </recommendedName>
    <alternativeName>
        <fullName evidence="10">1-deoxyxylulose-5-phosphate synthase</fullName>
        <shortName evidence="10">DXP synthase</shortName>
        <shortName evidence="10">DXPS</shortName>
    </alternativeName>
</protein>
<comment type="subunit">
    <text evidence="3 10">Homodimer.</text>
</comment>
<keyword evidence="6 10" id="KW-0460">Magnesium</keyword>
<dbReference type="PANTHER" id="PTHR43322:SF5">
    <property type="entry name" value="1-DEOXY-D-XYLULOSE-5-PHOSPHATE SYNTHASE, CHLOROPLASTIC"/>
    <property type="match status" value="1"/>
</dbReference>
<dbReference type="InterPro" id="IPR020826">
    <property type="entry name" value="Transketolase_BS"/>
</dbReference>
<keyword evidence="4 10" id="KW-0808">Transferase</keyword>
<feature type="binding site" evidence="10">
    <location>
        <position position="146"/>
    </location>
    <ligand>
        <name>Mg(2+)</name>
        <dbReference type="ChEBI" id="CHEBI:18420"/>
    </ligand>
</feature>
<dbReference type="SUPFAM" id="SSF52922">
    <property type="entry name" value="TK C-terminal domain-like"/>
    <property type="match status" value="1"/>
</dbReference>
<evidence type="ECO:0000259" key="11">
    <source>
        <dbReference type="SMART" id="SM00861"/>
    </source>
</evidence>
<evidence type="ECO:0000313" key="12">
    <source>
        <dbReference type="EMBL" id="GLC32437.1"/>
    </source>
</evidence>
<dbReference type="NCBIfam" id="TIGR00204">
    <property type="entry name" value="dxs"/>
    <property type="match status" value="1"/>
</dbReference>
<keyword evidence="13" id="KW-1185">Reference proteome</keyword>
<feature type="binding site" evidence="10">
    <location>
        <position position="286"/>
    </location>
    <ligand>
        <name>thiamine diphosphate</name>
        <dbReference type="ChEBI" id="CHEBI:58937"/>
    </ligand>
</feature>
<dbReference type="InterPro" id="IPR005475">
    <property type="entry name" value="Transketolase-like_Pyr-bd"/>
</dbReference>
<feature type="binding site" evidence="10">
    <location>
        <position position="74"/>
    </location>
    <ligand>
        <name>thiamine diphosphate</name>
        <dbReference type="ChEBI" id="CHEBI:58937"/>
    </ligand>
</feature>
<dbReference type="PANTHER" id="PTHR43322">
    <property type="entry name" value="1-D-DEOXYXYLULOSE 5-PHOSPHATE SYNTHASE-RELATED"/>
    <property type="match status" value="1"/>
</dbReference>
<feature type="binding site" evidence="10">
    <location>
        <position position="175"/>
    </location>
    <ligand>
        <name>Mg(2+)</name>
        <dbReference type="ChEBI" id="CHEBI:18420"/>
    </ligand>
</feature>
<dbReference type="InterPro" id="IPR049557">
    <property type="entry name" value="Transketolase_CS"/>
</dbReference>
<evidence type="ECO:0000256" key="1">
    <source>
        <dbReference type="ARBA" id="ARBA00004980"/>
    </source>
</evidence>
<dbReference type="NCBIfam" id="NF003933">
    <property type="entry name" value="PRK05444.2-2"/>
    <property type="match status" value="1"/>
</dbReference>